<dbReference type="Gene3D" id="2.120.10.70">
    <property type="entry name" value="Fucose-specific lectin"/>
    <property type="match status" value="2"/>
</dbReference>
<reference evidence="7" key="1">
    <citation type="journal article" date="2019" name="Int. J. Syst. Evol. Microbiol.">
        <title>The Global Catalogue of Microorganisms (GCM) 10K type strain sequencing project: providing services to taxonomists for standard genome sequencing and annotation.</title>
        <authorList>
            <consortium name="The Broad Institute Genomics Platform"/>
            <consortium name="The Broad Institute Genome Sequencing Center for Infectious Disease"/>
            <person name="Wu L."/>
            <person name="Ma J."/>
        </authorList>
    </citation>
    <scope>NUCLEOTIDE SEQUENCE [LARGE SCALE GENOMIC DNA]</scope>
    <source>
        <strain evidence="7">JCM 4505</strain>
    </source>
</reference>
<name>A0ABP3FKM4_9ACTN</name>
<dbReference type="InterPro" id="IPR023296">
    <property type="entry name" value="Glyco_hydro_beta-prop_sf"/>
</dbReference>
<comment type="similarity">
    <text evidence="1">Belongs to the glycosyl hydrolase 43 family.</text>
</comment>
<evidence type="ECO:0000313" key="6">
    <source>
        <dbReference type="EMBL" id="GAA0318891.1"/>
    </source>
</evidence>
<feature type="region of interest" description="Disordered" evidence="4">
    <location>
        <begin position="91"/>
        <end position="112"/>
    </location>
</feature>
<dbReference type="Gene3D" id="2.115.10.20">
    <property type="entry name" value="Glycosyl hydrolase domain, family 43"/>
    <property type="match status" value="2"/>
</dbReference>
<accession>A0ABP3FKM4</accession>
<gene>
    <name evidence="6" type="ORF">GCM10010302_67480</name>
</gene>
<evidence type="ECO:0000256" key="3">
    <source>
        <dbReference type="ARBA" id="ARBA00023295"/>
    </source>
</evidence>
<dbReference type="InterPro" id="IPR006710">
    <property type="entry name" value="Glyco_hydro_43"/>
</dbReference>
<evidence type="ECO:0000256" key="1">
    <source>
        <dbReference type="ARBA" id="ARBA00009865"/>
    </source>
</evidence>
<dbReference type="Proteomes" id="UP001501867">
    <property type="component" value="Unassembled WGS sequence"/>
</dbReference>
<dbReference type="CDD" id="cd22954">
    <property type="entry name" value="PLL_lectin"/>
    <property type="match status" value="1"/>
</dbReference>
<dbReference type="InterPro" id="IPR058502">
    <property type="entry name" value="PLL-like_beta-prop"/>
</dbReference>
<keyword evidence="2" id="KW-0378">Hydrolase</keyword>
<dbReference type="Pfam" id="PF26607">
    <property type="entry name" value="DUF8189"/>
    <property type="match status" value="1"/>
</dbReference>
<dbReference type="RefSeq" id="WP_344167789.1">
    <property type="nucleotide sequence ID" value="NZ_BAAABV010000028.1"/>
</dbReference>
<dbReference type="SUPFAM" id="SSF75005">
    <property type="entry name" value="Arabinanase/levansucrase/invertase"/>
    <property type="match status" value="1"/>
</dbReference>
<proteinExistence type="inferred from homology"/>
<evidence type="ECO:0000256" key="2">
    <source>
        <dbReference type="ARBA" id="ARBA00022801"/>
    </source>
</evidence>
<comment type="caution">
    <text evidence="6">The sequence shown here is derived from an EMBL/GenBank/DDBJ whole genome shotgun (WGS) entry which is preliminary data.</text>
</comment>
<dbReference type="Pfam" id="PF04616">
    <property type="entry name" value="Glyco_hydro_43"/>
    <property type="match status" value="1"/>
</dbReference>
<dbReference type="PROSITE" id="PS51318">
    <property type="entry name" value="TAT"/>
    <property type="match status" value="1"/>
</dbReference>
<organism evidence="6 7">
    <name type="scientific">Streptomyces polychromogenes</name>
    <dbReference type="NCBI Taxonomy" id="67342"/>
    <lineage>
        <taxon>Bacteria</taxon>
        <taxon>Bacillati</taxon>
        <taxon>Actinomycetota</taxon>
        <taxon>Actinomycetes</taxon>
        <taxon>Kitasatosporales</taxon>
        <taxon>Streptomycetaceae</taxon>
        <taxon>Streptomyces</taxon>
    </lineage>
</organism>
<protein>
    <recommendedName>
        <fullName evidence="5">PLL-like beta propeller domain-containing protein</fullName>
    </recommendedName>
</protein>
<evidence type="ECO:0000259" key="5">
    <source>
        <dbReference type="Pfam" id="PF26607"/>
    </source>
</evidence>
<feature type="domain" description="PLL-like beta propeller" evidence="5">
    <location>
        <begin position="342"/>
        <end position="669"/>
    </location>
</feature>
<sequence length="683" mass="71813">MPAISRRTLLRGAAGAGAFPFLDTGRTAAAAPAAAYRATDAVPPARWVGAGPFAYVYDPSTPAGPRYLNDHSLIKAQGRWHLFSIVGNSAPRGESPDSTGETSFVHASAPSPHGPWTTHADALTVDPSYFGEEHLWAPHVVAAGGRFWMFYAAGGAGGAAINLATSPDLFNWTREPSGPLFRGLAARDPMVLRVGDEWVMYYTELSGAGGHHVVAFRRSADLLHWSEPGVAFTDATTDTTVSVTESPYVVERDGWYYLFTGPRGGYEGTDVLASRDPYRFGLDGYAGHVSGHAVEVFADGDTWYASAAGWFRYGLHVAPLEWRDTPPPWQSADNPVAGLDVGGRLTVFALDASDRSMLRRVQLAPDTDAWSEWEPFGGPAGAVPTLGQGAGGRLEVFSLAPGGANLHHRVQRPDGGWYDWEEFGGPAGAAPAVARNADGRLEVFALSPGGASVARRRQRSPGSPAWDPWEPGFGGAAGAPPVVAANADGRLEVFALSPGGSGIVHRWQETPGGAWTAAWHRFGTAAGAAPRVARDGSGRLTVAAIGPSGVGTFGRRQFAANGGWGDWLPLFGWSAAAPAFAVNADGRLEAFSLTPGGARLGHRWQTTPGGSWDSGGEFGEPGIRLAATPATALDSTGRTHVFAVTAEGRIRTRVQDRPSGGWQPWTAFGDRAVVPVVSGSPAL</sequence>
<keyword evidence="7" id="KW-1185">Reference proteome</keyword>
<dbReference type="SUPFAM" id="SSF89372">
    <property type="entry name" value="Fucose-specific lectin"/>
    <property type="match status" value="2"/>
</dbReference>
<evidence type="ECO:0000256" key="4">
    <source>
        <dbReference type="SAM" id="MobiDB-lite"/>
    </source>
</evidence>
<keyword evidence="3" id="KW-0326">Glycosidase</keyword>
<dbReference type="EMBL" id="BAAABV010000028">
    <property type="protein sequence ID" value="GAA0318891.1"/>
    <property type="molecule type" value="Genomic_DNA"/>
</dbReference>
<evidence type="ECO:0000313" key="7">
    <source>
        <dbReference type="Proteomes" id="UP001501867"/>
    </source>
</evidence>
<dbReference type="InterPro" id="IPR006311">
    <property type="entry name" value="TAT_signal"/>
</dbReference>